<name>A0A9X0BAK4_9EURO</name>
<dbReference type="SUPFAM" id="SSF53474">
    <property type="entry name" value="alpha/beta-Hydrolases"/>
    <property type="match status" value="1"/>
</dbReference>
<dbReference type="AlphaFoldDB" id="A0A9X0BAK4"/>
<dbReference type="GO" id="GO:0016787">
    <property type="term" value="F:hydrolase activity"/>
    <property type="evidence" value="ECO:0007669"/>
    <property type="project" value="UniProtKB-KW"/>
</dbReference>
<evidence type="ECO:0000313" key="3">
    <source>
        <dbReference type="EMBL" id="KAJ5397847.1"/>
    </source>
</evidence>
<dbReference type="OrthoDB" id="433474at2759"/>
<dbReference type="InterPro" id="IPR029058">
    <property type="entry name" value="AB_hydrolase_fold"/>
</dbReference>
<reference evidence="3" key="1">
    <citation type="submission" date="2022-12" db="EMBL/GenBank/DDBJ databases">
        <authorList>
            <person name="Petersen C."/>
        </authorList>
    </citation>
    <scope>NUCLEOTIDE SEQUENCE</scope>
    <source>
        <strain evidence="3">IBT 29677</strain>
    </source>
</reference>
<dbReference type="PANTHER" id="PTHR48081">
    <property type="entry name" value="AB HYDROLASE SUPERFAMILY PROTEIN C4A8.06C"/>
    <property type="match status" value="1"/>
</dbReference>
<gene>
    <name evidence="3" type="ORF">N7509_005960</name>
</gene>
<evidence type="ECO:0000313" key="4">
    <source>
        <dbReference type="Proteomes" id="UP001147747"/>
    </source>
</evidence>
<feature type="domain" description="BD-FAE-like" evidence="2">
    <location>
        <begin position="54"/>
        <end position="161"/>
    </location>
</feature>
<dbReference type="EMBL" id="JAPZBU010000006">
    <property type="protein sequence ID" value="KAJ5397847.1"/>
    <property type="molecule type" value="Genomic_DNA"/>
</dbReference>
<dbReference type="RefSeq" id="XP_056489899.1">
    <property type="nucleotide sequence ID" value="XM_056630597.1"/>
</dbReference>
<proteinExistence type="predicted"/>
<evidence type="ECO:0000259" key="2">
    <source>
        <dbReference type="Pfam" id="PF20434"/>
    </source>
</evidence>
<dbReference type="InterPro" id="IPR049492">
    <property type="entry name" value="BD-FAE-like_dom"/>
</dbReference>
<dbReference type="GO" id="GO:0072330">
    <property type="term" value="P:monocarboxylic acid biosynthetic process"/>
    <property type="evidence" value="ECO:0007669"/>
    <property type="project" value="UniProtKB-ARBA"/>
</dbReference>
<accession>A0A9X0BAK4</accession>
<organism evidence="3 4">
    <name type="scientific">Penicillium cosmopolitanum</name>
    <dbReference type="NCBI Taxonomy" id="1131564"/>
    <lineage>
        <taxon>Eukaryota</taxon>
        <taxon>Fungi</taxon>
        <taxon>Dikarya</taxon>
        <taxon>Ascomycota</taxon>
        <taxon>Pezizomycotina</taxon>
        <taxon>Eurotiomycetes</taxon>
        <taxon>Eurotiomycetidae</taxon>
        <taxon>Eurotiales</taxon>
        <taxon>Aspergillaceae</taxon>
        <taxon>Penicillium</taxon>
    </lineage>
</organism>
<dbReference type="InterPro" id="IPR050300">
    <property type="entry name" value="GDXG_lipolytic_enzyme"/>
</dbReference>
<keyword evidence="4" id="KW-1185">Reference proteome</keyword>
<protein>
    <submittedName>
        <fullName evidence="3">Alpha/beta-hydrolase</fullName>
    </submittedName>
</protein>
<sequence>MENIFRKIAQDNTKFDAGDEEVWRKLYEPLYTEVPDSVGIVKDQQYGPADRNRLDVYFPLQDQTEGKPVVFFVHGGGFFSGDKGWSEKCWANVGLYFAQHGIVAVLVNHRLVPNVEYPGGADDMQLAREWVFQNIAAVKYGRGSPNKVVLLGHSSGGAHIAMNFLIIFFADEEQEIRDEHRKCQFSHLFLELFT</sequence>
<evidence type="ECO:0000256" key="1">
    <source>
        <dbReference type="ARBA" id="ARBA00022801"/>
    </source>
</evidence>
<dbReference type="PANTHER" id="PTHR48081:SF33">
    <property type="entry name" value="KYNURENINE FORMAMIDASE"/>
    <property type="match status" value="1"/>
</dbReference>
<dbReference type="Pfam" id="PF20434">
    <property type="entry name" value="BD-FAE"/>
    <property type="match status" value="1"/>
</dbReference>
<reference evidence="3" key="2">
    <citation type="journal article" date="2023" name="IMA Fungus">
        <title>Comparative genomic study of the Penicillium genus elucidates a diverse pangenome and 15 lateral gene transfer events.</title>
        <authorList>
            <person name="Petersen C."/>
            <person name="Sorensen T."/>
            <person name="Nielsen M.R."/>
            <person name="Sondergaard T.E."/>
            <person name="Sorensen J.L."/>
            <person name="Fitzpatrick D.A."/>
            <person name="Frisvad J.C."/>
            <person name="Nielsen K.L."/>
        </authorList>
    </citation>
    <scope>NUCLEOTIDE SEQUENCE</scope>
    <source>
        <strain evidence="3">IBT 29677</strain>
    </source>
</reference>
<dbReference type="GeneID" id="81369577"/>
<dbReference type="Proteomes" id="UP001147747">
    <property type="component" value="Unassembled WGS sequence"/>
</dbReference>
<dbReference type="GO" id="GO:0017000">
    <property type="term" value="P:antibiotic biosynthetic process"/>
    <property type="evidence" value="ECO:0007669"/>
    <property type="project" value="UniProtKB-ARBA"/>
</dbReference>
<comment type="caution">
    <text evidence="3">The sequence shown here is derived from an EMBL/GenBank/DDBJ whole genome shotgun (WGS) entry which is preliminary data.</text>
</comment>
<keyword evidence="1" id="KW-0378">Hydrolase</keyword>
<dbReference type="Gene3D" id="3.40.50.1820">
    <property type="entry name" value="alpha/beta hydrolase"/>
    <property type="match status" value="1"/>
</dbReference>